<dbReference type="InterPro" id="IPR016090">
    <property type="entry name" value="PLA2-like_dom"/>
</dbReference>
<name>A0A0T6B3S9_9SCAR</name>
<dbReference type="GO" id="GO:0006644">
    <property type="term" value="P:phospholipid metabolic process"/>
    <property type="evidence" value="ECO:0007669"/>
    <property type="project" value="InterPro"/>
</dbReference>
<comment type="cofactor">
    <cofactor evidence="1">
        <name>Ca(2+)</name>
        <dbReference type="ChEBI" id="CHEBI:29108"/>
    </cofactor>
</comment>
<evidence type="ECO:0000256" key="5">
    <source>
        <dbReference type="ARBA" id="ARBA00022525"/>
    </source>
</evidence>
<keyword evidence="6" id="KW-0479">Metal-binding</keyword>
<evidence type="ECO:0000256" key="6">
    <source>
        <dbReference type="ARBA" id="ARBA00022723"/>
    </source>
</evidence>
<dbReference type="GO" id="GO:0004623">
    <property type="term" value="F:phospholipase A2 activity"/>
    <property type="evidence" value="ECO:0007669"/>
    <property type="project" value="UniProtKB-EC"/>
</dbReference>
<reference evidence="15 16" key="1">
    <citation type="submission" date="2015-09" db="EMBL/GenBank/DDBJ databases">
        <title>Draft genome of the scarab beetle Oryctes borbonicus.</title>
        <authorList>
            <person name="Meyer J.M."/>
            <person name="Markov G.V."/>
            <person name="Baskaran P."/>
            <person name="Herrmann M."/>
            <person name="Sommer R.J."/>
            <person name="Roedelsperger C."/>
        </authorList>
    </citation>
    <scope>NUCLEOTIDE SEQUENCE [LARGE SCALE GENOMIC DNA]</scope>
    <source>
        <strain evidence="15">OB123</strain>
        <tissue evidence="15">Whole animal</tissue>
    </source>
</reference>
<dbReference type="AlphaFoldDB" id="A0A0T6B3S9"/>
<keyword evidence="9" id="KW-0442">Lipid degradation</keyword>
<feature type="signal peptide" evidence="13">
    <location>
        <begin position="1"/>
        <end position="18"/>
    </location>
</feature>
<feature type="chain" id="PRO_5006668363" description="Phospholipase A2" evidence="13">
    <location>
        <begin position="19"/>
        <end position="193"/>
    </location>
</feature>
<accession>A0A0T6B3S9</accession>
<dbReference type="GO" id="GO:0046872">
    <property type="term" value="F:metal ion binding"/>
    <property type="evidence" value="ECO:0007669"/>
    <property type="project" value="UniProtKB-KW"/>
</dbReference>
<dbReference type="FunFam" id="1.20.90.10:FF:000002">
    <property type="entry name" value="Phospholipase A2 group III"/>
    <property type="match status" value="1"/>
</dbReference>
<evidence type="ECO:0000259" key="14">
    <source>
        <dbReference type="Pfam" id="PF05826"/>
    </source>
</evidence>
<evidence type="ECO:0000256" key="11">
    <source>
        <dbReference type="ARBA" id="ARBA00023157"/>
    </source>
</evidence>
<evidence type="ECO:0000256" key="9">
    <source>
        <dbReference type="ARBA" id="ARBA00022963"/>
    </source>
</evidence>
<dbReference type="InterPro" id="IPR036444">
    <property type="entry name" value="PLipase_A2_dom_sf"/>
</dbReference>
<dbReference type="PANTHER" id="PTHR12253">
    <property type="entry name" value="RH14732P"/>
    <property type="match status" value="1"/>
</dbReference>
<evidence type="ECO:0000256" key="8">
    <source>
        <dbReference type="ARBA" id="ARBA00022837"/>
    </source>
</evidence>
<keyword evidence="8" id="KW-0106">Calcium</keyword>
<dbReference type="GO" id="GO:0005576">
    <property type="term" value="C:extracellular region"/>
    <property type="evidence" value="ECO:0007669"/>
    <property type="project" value="UniProtKB-SubCell"/>
</dbReference>
<dbReference type="Proteomes" id="UP000051574">
    <property type="component" value="Unassembled WGS sequence"/>
</dbReference>
<evidence type="ECO:0000256" key="3">
    <source>
        <dbReference type="ARBA" id="ARBA00013278"/>
    </source>
</evidence>
<keyword evidence="7" id="KW-0378">Hydrolase</keyword>
<keyword evidence="11" id="KW-1015">Disulfide bond</keyword>
<evidence type="ECO:0000256" key="12">
    <source>
        <dbReference type="ARBA" id="ARBA00029903"/>
    </source>
</evidence>
<gene>
    <name evidence="15" type="ORF">AMK59_4343</name>
</gene>
<keyword evidence="10" id="KW-0443">Lipid metabolism</keyword>
<evidence type="ECO:0000313" key="16">
    <source>
        <dbReference type="Proteomes" id="UP000051574"/>
    </source>
</evidence>
<dbReference type="Pfam" id="PF05826">
    <property type="entry name" value="Phospholip_A2_2"/>
    <property type="match status" value="1"/>
</dbReference>
<evidence type="ECO:0000256" key="13">
    <source>
        <dbReference type="SAM" id="SignalP"/>
    </source>
</evidence>
<evidence type="ECO:0000256" key="7">
    <source>
        <dbReference type="ARBA" id="ARBA00022801"/>
    </source>
</evidence>
<dbReference type="InterPro" id="IPR033113">
    <property type="entry name" value="PLA2_histidine"/>
</dbReference>
<evidence type="ECO:0000256" key="2">
    <source>
        <dbReference type="ARBA" id="ARBA00004613"/>
    </source>
</evidence>
<dbReference type="GO" id="GO:0050482">
    <property type="term" value="P:arachidonate secretion"/>
    <property type="evidence" value="ECO:0007669"/>
    <property type="project" value="InterPro"/>
</dbReference>
<keyword evidence="16" id="KW-1185">Reference proteome</keyword>
<evidence type="ECO:0000256" key="1">
    <source>
        <dbReference type="ARBA" id="ARBA00001913"/>
    </source>
</evidence>
<evidence type="ECO:0000313" key="15">
    <source>
        <dbReference type="EMBL" id="KRT82042.1"/>
    </source>
</evidence>
<dbReference type="SUPFAM" id="SSF48619">
    <property type="entry name" value="Phospholipase A2, PLA2"/>
    <property type="match status" value="1"/>
</dbReference>
<comment type="subcellular location">
    <subcellularLocation>
        <location evidence="2">Secreted</location>
    </subcellularLocation>
</comment>
<organism evidence="15 16">
    <name type="scientific">Oryctes borbonicus</name>
    <dbReference type="NCBI Taxonomy" id="1629725"/>
    <lineage>
        <taxon>Eukaryota</taxon>
        <taxon>Metazoa</taxon>
        <taxon>Ecdysozoa</taxon>
        <taxon>Arthropoda</taxon>
        <taxon>Hexapoda</taxon>
        <taxon>Insecta</taxon>
        <taxon>Pterygota</taxon>
        <taxon>Neoptera</taxon>
        <taxon>Endopterygota</taxon>
        <taxon>Coleoptera</taxon>
        <taxon>Polyphaga</taxon>
        <taxon>Scarabaeiformia</taxon>
        <taxon>Scarabaeidae</taxon>
        <taxon>Dynastinae</taxon>
        <taxon>Oryctes</taxon>
    </lineage>
</organism>
<keyword evidence="13" id="KW-0732">Signal</keyword>
<dbReference type="OrthoDB" id="10059604at2759"/>
<dbReference type="EC" id="3.1.1.4" evidence="3"/>
<dbReference type="PROSITE" id="PS00118">
    <property type="entry name" value="PA2_HIS"/>
    <property type="match status" value="1"/>
</dbReference>
<sequence>MNALILVVLVWVAERSAGNVISRLDARLTENEIYYGQNDIFSDIDNIDWSNVDTARIMVIFPGTNWCGTGNISANNDDLGIFEETDKCCREHDFCDDVIAAQETKYNLTNTAFYSRLNCRCDEKFKSCLKEVGSIVSGKVGEIYFNLLNTQCFRKDYPATCTSSTILQRCTEYEYDTSQEQIYQWFYVPYYNS</sequence>
<protein>
    <recommendedName>
        <fullName evidence="4">Phospholipase A2</fullName>
        <ecNumber evidence="3">3.1.1.4</ecNumber>
    </recommendedName>
    <alternativeName>
        <fullName evidence="12">Phosphatidylcholine 2-acylhydrolase</fullName>
    </alternativeName>
</protein>
<dbReference type="EMBL" id="LJIG01009957">
    <property type="protein sequence ID" value="KRT82042.1"/>
    <property type="molecule type" value="Genomic_DNA"/>
</dbReference>
<evidence type="ECO:0000256" key="4">
    <source>
        <dbReference type="ARBA" id="ARBA00021721"/>
    </source>
</evidence>
<evidence type="ECO:0000256" key="10">
    <source>
        <dbReference type="ARBA" id="ARBA00023098"/>
    </source>
</evidence>
<dbReference type="CDD" id="cd04704">
    <property type="entry name" value="PLA2_bee_venom_like"/>
    <property type="match status" value="1"/>
</dbReference>
<feature type="domain" description="Phospholipase A2-like central" evidence="14">
    <location>
        <begin position="60"/>
        <end position="155"/>
    </location>
</feature>
<dbReference type="GO" id="GO:0016042">
    <property type="term" value="P:lipid catabolic process"/>
    <property type="evidence" value="ECO:0007669"/>
    <property type="project" value="UniProtKB-KW"/>
</dbReference>
<keyword evidence="5" id="KW-0964">Secreted</keyword>
<comment type="caution">
    <text evidence="15">The sequence shown here is derived from an EMBL/GenBank/DDBJ whole genome shotgun (WGS) entry which is preliminary data.</text>
</comment>
<dbReference type="Gene3D" id="1.20.90.10">
    <property type="entry name" value="Phospholipase A2 domain"/>
    <property type="match status" value="1"/>
</dbReference>
<proteinExistence type="predicted"/>